<organism evidence="5 6">
    <name type="scientific">Cohnella hongkongensis</name>
    <dbReference type="NCBI Taxonomy" id="178337"/>
    <lineage>
        <taxon>Bacteria</taxon>
        <taxon>Bacillati</taxon>
        <taxon>Bacillota</taxon>
        <taxon>Bacilli</taxon>
        <taxon>Bacillales</taxon>
        <taxon>Paenibacillaceae</taxon>
        <taxon>Cohnella</taxon>
    </lineage>
</organism>
<dbReference type="Pfam" id="PF13416">
    <property type="entry name" value="SBP_bac_8"/>
    <property type="match status" value="1"/>
</dbReference>
<name>A0ABV9FGD4_9BACL</name>
<dbReference type="SUPFAM" id="SSF53850">
    <property type="entry name" value="Periplasmic binding protein-like II"/>
    <property type="match status" value="1"/>
</dbReference>
<dbReference type="Proteomes" id="UP001596028">
    <property type="component" value="Unassembled WGS sequence"/>
</dbReference>
<evidence type="ECO:0000313" key="5">
    <source>
        <dbReference type="EMBL" id="MFC4600128.1"/>
    </source>
</evidence>
<dbReference type="RefSeq" id="WP_378098959.1">
    <property type="nucleotide sequence ID" value="NZ_JBHSEP010000014.1"/>
</dbReference>
<evidence type="ECO:0000256" key="4">
    <source>
        <dbReference type="ARBA" id="ARBA00022729"/>
    </source>
</evidence>
<proteinExistence type="inferred from homology"/>
<evidence type="ECO:0000313" key="6">
    <source>
        <dbReference type="Proteomes" id="UP001596028"/>
    </source>
</evidence>
<dbReference type="Gene3D" id="3.40.190.10">
    <property type="entry name" value="Periplasmic binding protein-like II"/>
    <property type="match status" value="1"/>
</dbReference>
<dbReference type="PANTHER" id="PTHR43649:SF31">
    <property type="entry name" value="SN-GLYCEROL-3-PHOSPHATE-BINDING PERIPLASMIC PROTEIN UGPB"/>
    <property type="match status" value="1"/>
</dbReference>
<reference evidence="6" key="1">
    <citation type="journal article" date="2019" name="Int. J. Syst. Evol. Microbiol.">
        <title>The Global Catalogue of Microorganisms (GCM) 10K type strain sequencing project: providing services to taxonomists for standard genome sequencing and annotation.</title>
        <authorList>
            <consortium name="The Broad Institute Genomics Platform"/>
            <consortium name="The Broad Institute Genome Sequencing Center for Infectious Disease"/>
            <person name="Wu L."/>
            <person name="Ma J."/>
        </authorList>
    </citation>
    <scope>NUCLEOTIDE SEQUENCE [LARGE SCALE GENOMIC DNA]</scope>
    <source>
        <strain evidence="6">CCUG 49571</strain>
    </source>
</reference>
<sequence length="492" mass="52356">MLNSQSKKAKAGALVLAAALTLTGCLPGGDKKSSPGGLDKDAQGSLKVAYFNEQAFFLQYGNAFQAMFPNVQLEVVSTESVFSNEDPVAGMEKLLEEQQPDALLLTQEQYAELAKKGLLYDLDAAIKQDEFDLEAFVPSVIELLKAEGGGKLYGLSPSFSSRALYYNKDLFDQHGIPYPTDGMSWEEAMQLAARFPVKKDGEDALYGLFQPSQTTNAFELIRTIGEAKGLSYADAEAGTVTIDTPEWKGIFEAVVDGYQSGSISMPSQDGGTGGRVALMGAGGGRTFRIGGDSMRFMSGQAAMAIDDSMLMSLLGIGRQTGGASVSVSAAAPADAEGGKGEVRPFKDIDWDVVTLPVDPSQPDVAGGMLLENIFAIRASSENTSAAWEFLKYANGEQLARTNAMSATALSSRTAFKKQEDGKNIDAFYALEANVQPMLQNLPQGFEESFGKLASEHVVQAAEGTADLDEAIQAIQTQGQQLLTEALADEGQP</sequence>
<comment type="similarity">
    <text evidence="2">Belongs to the bacterial solute-binding protein 1 family.</text>
</comment>
<evidence type="ECO:0000256" key="3">
    <source>
        <dbReference type="ARBA" id="ARBA00022448"/>
    </source>
</evidence>
<keyword evidence="3" id="KW-0813">Transport</keyword>
<gene>
    <name evidence="5" type="ORF">ACFO3S_17915</name>
</gene>
<dbReference type="InterPro" id="IPR006059">
    <property type="entry name" value="SBP"/>
</dbReference>
<comment type="caution">
    <text evidence="5">The sequence shown here is derived from an EMBL/GenBank/DDBJ whole genome shotgun (WGS) entry which is preliminary data.</text>
</comment>
<evidence type="ECO:0000256" key="1">
    <source>
        <dbReference type="ARBA" id="ARBA00004196"/>
    </source>
</evidence>
<dbReference type="EMBL" id="JBHSEP010000014">
    <property type="protein sequence ID" value="MFC4600128.1"/>
    <property type="molecule type" value="Genomic_DNA"/>
</dbReference>
<dbReference type="InterPro" id="IPR050490">
    <property type="entry name" value="Bact_solute-bd_prot1"/>
</dbReference>
<protein>
    <submittedName>
        <fullName evidence="5">Extracellular solute-binding protein</fullName>
    </submittedName>
</protein>
<evidence type="ECO:0000256" key="2">
    <source>
        <dbReference type="ARBA" id="ARBA00008520"/>
    </source>
</evidence>
<dbReference type="PROSITE" id="PS51257">
    <property type="entry name" value="PROKAR_LIPOPROTEIN"/>
    <property type="match status" value="1"/>
</dbReference>
<comment type="subcellular location">
    <subcellularLocation>
        <location evidence="1">Cell envelope</location>
    </subcellularLocation>
</comment>
<keyword evidence="4" id="KW-0732">Signal</keyword>
<keyword evidence="6" id="KW-1185">Reference proteome</keyword>
<dbReference type="PANTHER" id="PTHR43649">
    <property type="entry name" value="ARABINOSE-BINDING PROTEIN-RELATED"/>
    <property type="match status" value="1"/>
</dbReference>
<accession>A0ABV9FGD4</accession>